<evidence type="ECO:0000313" key="3">
    <source>
        <dbReference type="EMBL" id="ADV81884.1"/>
    </source>
</evidence>
<keyword evidence="1" id="KW-0472">Membrane</keyword>
<evidence type="ECO:0000259" key="2">
    <source>
        <dbReference type="Pfam" id="PF07786"/>
    </source>
</evidence>
<accession>E8UWZ7</accession>
<feature type="transmembrane region" description="Helical" evidence="1">
    <location>
        <begin position="12"/>
        <end position="29"/>
    </location>
</feature>
<organism evidence="3 4">
    <name type="scientific">Terriglobus saanensis (strain ATCC BAA-1853 / DSM 23119 / SP1PR4)</name>
    <dbReference type="NCBI Taxonomy" id="401053"/>
    <lineage>
        <taxon>Bacteria</taxon>
        <taxon>Pseudomonadati</taxon>
        <taxon>Acidobacteriota</taxon>
        <taxon>Terriglobia</taxon>
        <taxon>Terriglobales</taxon>
        <taxon>Acidobacteriaceae</taxon>
        <taxon>Terriglobus</taxon>
    </lineage>
</organism>
<dbReference type="KEGG" id="tsa:AciPR4_1053"/>
<feature type="transmembrane region" description="Helical" evidence="1">
    <location>
        <begin position="242"/>
        <end position="260"/>
    </location>
</feature>
<dbReference type="STRING" id="401053.AciPR4_1053"/>
<feature type="domain" description="Heparan-alpha-glucosaminide N-acetyltransferase catalytic" evidence="2">
    <location>
        <begin position="11"/>
        <end position="236"/>
    </location>
</feature>
<feature type="transmembrane region" description="Helical" evidence="1">
    <location>
        <begin position="142"/>
        <end position="161"/>
    </location>
</feature>
<feature type="transmembrane region" description="Helical" evidence="1">
    <location>
        <begin position="368"/>
        <end position="386"/>
    </location>
</feature>
<feature type="transmembrane region" description="Helical" evidence="1">
    <location>
        <begin position="117"/>
        <end position="137"/>
    </location>
</feature>
<feature type="transmembrane region" description="Helical" evidence="1">
    <location>
        <begin position="55"/>
        <end position="73"/>
    </location>
</feature>
<dbReference type="PANTHER" id="PTHR31061:SF24">
    <property type="entry name" value="LD22376P"/>
    <property type="match status" value="1"/>
</dbReference>
<dbReference type="eggNOG" id="COG4299">
    <property type="taxonomic scope" value="Bacteria"/>
</dbReference>
<dbReference type="RefSeq" id="WP_013567617.1">
    <property type="nucleotide sequence ID" value="NC_014963.1"/>
</dbReference>
<gene>
    <name evidence="3" type="ordered locus">AciPR4_1053</name>
</gene>
<dbReference type="OrthoDB" id="9788724at2"/>
<feature type="transmembrane region" description="Helical" evidence="1">
    <location>
        <begin position="306"/>
        <end position="326"/>
    </location>
</feature>
<keyword evidence="4" id="KW-1185">Reference proteome</keyword>
<keyword evidence="1" id="KW-1133">Transmembrane helix</keyword>
<feature type="transmembrane region" description="Helical" evidence="1">
    <location>
        <begin position="94"/>
        <end position="111"/>
    </location>
</feature>
<evidence type="ECO:0000256" key="1">
    <source>
        <dbReference type="SAM" id="Phobius"/>
    </source>
</evidence>
<dbReference type="Proteomes" id="UP000006844">
    <property type="component" value="Chromosome"/>
</dbReference>
<keyword evidence="1" id="KW-0812">Transmembrane</keyword>
<feature type="transmembrane region" description="Helical" evidence="1">
    <location>
        <begin position="212"/>
        <end position="230"/>
    </location>
</feature>
<dbReference type="AlphaFoldDB" id="E8UWZ7"/>
<dbReference type="InterPro" id="IPR012429">
    <property type="entry name" value="HGSNAT_cat"/>
</dbReference>
<reference evidence="3 4" key="1">
    <citation type="journal article" date="2012" name="Stand. Genomic Sci.">
        <title>Complete genome sequence of Terriglobus saanensis type strain SP1PR4(T), an Acidobacteria from tundra soil.</title>
        <authorList>
            <person name="Rawat S.R."/>
            <person name="Mannisto M.K."/>
            <person name="Starovoytov V."/>
            <person name="Goodwin L."/>
            <person name="Nolan M."/>
            <person name="Hauser L."/>
            <person name="Land M."/>
            <person name="Davenport K.W."/>
            <person name="Woyke T."/>
            <person name="Haggblom M.M."/>
        </authorList>
    </citation>
    <scope>NUCLEOTIDE SEQUENCE</scope>
    <source>
        <strain evidence="4">ATCC BAA-1853 / DSM 23119 / SP1PR4</strain>
    </source>
</reference>
<evidence type="ECO:0000313" key="4">
    <source>
        <dbReference type="Proteomes" id="UP000006844"/>
    </source>
</evidence>
<dbReference type="HOGENOM" id="CLU_029171_4_0_0"/>
<dbReference type="PANTHER" id="PTHR31061">
    <property type="entry name" value="LD22376P"/>
    <property type="match status" value="1"/>
</dbReference>
<proteinExistence type="predicted"/>
<feature type="transmembrane region" description="Helical" evidence="1">
    <location>
        <begin position="272"/>
        <end position="294"/>
    </location>
</feature>
<sequence length="394" mass="44322">MVETKAAPTQRILSVDVLRGLTVAFMILVNDPGDGHVAYAPLDHAPWNGWTPTDMVFPTFLFLVGCSIVFSITSRLKRGDSKSRIALQVIRRTIYLLAINYAIRLIPQFHYGRMRLFGVLPRIAICYLIAALLFLWLQRARWIAVAVVTLLVGYWALMRFVPIPGAGMPVHDFPLMDQFNNLPSYIDRGFNDFTQRFLHTGSLYEKTRDPEGILSTLPAVGTALLGVLNGKLLRSNTPPVKVSAILLGGGVLSIALGYLWNPWFPFNKNLWTSSYVLLAAGIAALLLGISFFLFDVKKWQHTSKMIRILAWPCIVFGSNAIVAYVTPSIYGKILGYIHIPDGDRTVTPLRWLYLHVFAHWGSTANTSLAYSLFYVVLCFIPAWLLWRKGMFLRV</sequence>
<name>E8UWZ7_TERSS</name>
<dbReference type="EMBL" id="CP002467">
    <property type="protein sequence ID" value="ADV81884.1"/>
    <property type="molecule type" value="Genomic_DNA"/>
</dbReference>
<protein>
    <recommendedName>
        <fullName evidence="2">Heparan-alpha-glucosaminide N-acetyltransferase catalytic domain-containing protein</fullName>
    </recommendedName>
</protein>
<dbReference type="Pfam" id="PF07786">
    <property type="entry name" value="HGSNAT_cat"/>
    <property type="match status" value="1"/>
</dbReference>